<evidence type="ECO:0000259" key="2">
    <source>
        <dbReference type="Pfam" id="PF06276"/>
    </source>
</evidence>
<dbReference type="EMBL" id="JAOTPV010000008">
    <property type="protein sequence ID" value="KAJ4479333.1"/>
    <property type="molecule type" value="Genomic_DNA"/>
</dbReference>
<organism evidence="3 4">
    <name type="scientific">Lentinula aciculospora</name>
    <dbReference type="NCBI Taxonomy" id="153920"/>
    <lineage>
        <taxon>Eukaryota</taxon>
        <taxon>Fungi</taxon>
        <taxon>Dikarya</taxon>
        <taxon>Basidiomycota</taxon>
        <taxon>Agaricomycotina</taxon>
        <taxon>Agaricomycetes</taxon>
        <taxon>Agaricomycetidae</taxon>
        <taxon>Agaricales</taxon>
        <taxon>Marasmiineae</taxon>
        <taxon>Omphalotaceae</taxon>
        <taxon>Lentinula</taxon>
    </lineage>
</organism>
<dbReference type="Proteomes" id="UP001150266">
    <property type="component" value="Unassembled WGS sequence"/>
</dbReference>
<protein>
    <submittedName>
        <fullName evidence="3">IucC family-domain-containing protein</fullName>
    </submittedName>
</protein>
<dbReference type="Pfam" id="PF06276">
    <property type="entry name" value="FhuF"/>
    <property type="match status" value="1"/>
</dbReference>
<evidence type="ECO:0000313" key="4">
    <source>
        <dbReference type="Proteomes" id="UP001150266"/>
    </source>
</evidence>
<dbReference type="InterPro" id="IPR007310">
    <property type="entry name" value="Aerobactin_biosyn_IucA/IucC_N"/>
</dbReference>
<sequence>MIPSEPFLLSPDSHAAYAIWSRLLSCLVTESLLRAFYLPLPPNIPGSAAGIMVILSTNFISEEPSITRALSASDIYAIVPLYHEPVLNEEILSKNHGSLIALVDPLDMLPEIYELTEHASLHSAAASFQAAVFSVLTPPPWKIANVALSRIEDPILLWSRFANDLVLPTEQRNAILNELASSLLWQKLAYENAPTCPSIGSQSIEWEQSLVEGHPTHPMHRARMLPFDVISYDWLHPKIYFVMVPRTSLSILGQFEFLAKQLASSAAQNAGIELPSGYGSMIIMPVHEIQLDAVLAKFPDTQALDLRIHAVASAQSSTRTVLVPELPGMSLKLSVGVKISSALRTISHYTANFGPRFSEIVVPKLSINPNLLTVECEPASAVYRGVDPDLAKHFTAILRNYYQPCSGEAVIVCAALLESGHTGSPPGISAVEHAFGLDTNEKRAEFLDHYLRIACEALIPPLMHNGVAFEAHAQNVLARFDVATGRLLGFVIRDLGGLRIHPPTLVKSIGTDFAFLDGHCIATGTVEEAYPKFYHTFIHNHVQRLIRVLGMHHDGSGWEILRHHLKEIIPVDHGLYKAWLDPSRSVVSGKCLMRMRLQGSYRDHVYSPFPNMIHYHGSESIFRAKDSM</sequence>
<comment type="caution">
    <text evidence="3">The sequence shown here is derived from an EMBL/GenBank/DDBJ whole genome shotgun (WGS) entry which is preliminary data.</text>
</comment>
<dbReference type="AlphaFoldDB" id="A0A9W9AD74"/>
<evidence type="ECO:0000259" key="1">
    <source>
        <dbReference type="Pfam" id="PF04183"/>
    </source>
</evidence>
<dbReference type="GO" id="GO:0016881">
    <property type="term" value="F:acid-amino acid ligase activity"/>
    <property type="evidence" value="ECO:0007669"/>
    <property type="project" value="UniProtKB-ARBA"/>
</dbReference>
<dbReference type="PANTHER" id="PTHR34384">
    <property type="entry name" value="L-2,3-DIAMINOPROPANOATE--CITRATE LIGASE"/>
    <property type="match status" value="1"/>
</dbReference>
<gene>
    <name evidence="3" type="ORF">J3R30DRAFT_2749225</name>
</gene>
<name>A0A9W9AD74_9AGAR</name>
<reference evidence="3" key="1">
    <citation type="submission" date="2022-08" db="EMBL/GenBank/DDBJ databases">
        <title>A Global Phylogenomic Analysis of the Shiitake Genus Lentinula.</title>
        <authorList>
            <consortium name="DOE Joint Genome Institute"/>
            <person name="Sierra-Patev S."/>
            <person name="Min B."/>
            <person name="Naranjo-Ortiz M."/>
            <person name="Looney B."/>
            <person name="Konkel Z."/>
            <person name="Slot J.C."/>
            <person name="Sakamoto Y."/>
            <person name="Steenwyk J.L."/>
            <person name="Rokas A."/>
            <person name="Carro J."/>
            <person name="Camarero S."/>
            <person name="Ferreira P."/>
            <person name="Molpeceres G."/>
            <person name="Ruiz-Duenas F.J."/>
            <person name="Serrano A."/>
            <person name="Henrissat B."/>
            <person name="Drula E."/>
            <person name="Hughes K.W."/>
            <person name="Mata J.L."/>
            <person name="Ishikawa N.K."/>
            <person name="Vargas-Isla R."/>
            <person name="Ushijima S."/>
            <person name="Smith C.A."/>
            <person name="Ahrendt S."/>
            <person name="Andreopoulos W."/>
            <person name="He G."/>
            <person name="Labutti K."/>
            <person name="Lipzen A."/>
            <person name="Ng V."/>
            <person name="Riley R."/>
            <person name="Sandor L."/>
            <person name="Barry K."/>
            <person name="Martinez A.T."/>
            <person name="Xiao Y."/>
            <person name="Gibbons J.G."/>
            <person name="Terashima K."/>
            <person name="Grigoriev I.V."/>
            <person name="Hibbett D.S."/>
        </authorList>
    </citation>
    <scope>NUCLEOTIDE SEQUENCE</scope>
    <source>
        <strain evidence="3">JLM2183</strain>
    </source>
</reference>
<dbReference type="Pfam" id="PF04183">
    <property type="entry name" value="IucA_IucC"/>
    <property type="match status" value="1"/>
</dbReference>
<evidence type="ECO:0000313" key="3">
    <source>
        <dbReference type="EMBL" id="KAJ4479333.1"/>
    </source>
</evidence>
<accession>A0A9W9AD74</accession>
<feature type="domain" description="Aerobactin siderophore biosynthesis IucA/IucC-like C-terminal" evidence="2">
    <location>
        <begin position="445"/>
        <end position="597"/>
    </location>
</feature>
<dbReference type="GO" id="GO:0019290">
    <property type="term" value="P:siderophore biosynthetic process"/>
    <property type="evidence" value="ECO:0007669"/>
    <property type="project" value="InterPro"/>
</dbReference>
<dbReference type="OrthoDB" id="2117718at2759"/>
<keyword evidence="4" id="KW-1185">Reference proteome</keyword>
<feature type="domain" description="Aerobactin siderophore biosynthesis IucA/IucC N-terminal" evidence="1">
    <location>
        <begin position="204"/>
        <end position="417"/>
    </location>
</feature>
<dbReference type="PANTHER" id="PTHR34384:SF5">
    <property type="entry name" value="L-2,3-DIAMINOPROPANOATE--CITRATE LIGASE"/>
    <property type="match status" value="1"/>
</dbReference>
<dbReference type="InterPro" id="IPR022770">
    <property type="entry name" value="IucA/IucC-like_C"/>
</dbReference>
<dbReference type="Gene3D" id="1.10.510.40">
    <property type="match status" value="1"/>
</dbReference>
<dbReference type="InterPro" id="IPR037455">
    <property type="entry name" value="LucA/IucC-like"/>
</dbReference>
<proteinExistence type="predicted"/>